<dbReference type="STRING" id="32264.T1K641"/>
<feature type="region of interest" description="Disordered" evidence="6">
    <location>
        <begin position="156"/>
        <end position="293"/>
    </location>
</feature>
<dbReference type="eggNOG" id="KOG3940">
    <property type="taxonomic scope" value="Eukaryota"/>
</dbReference>
<evidence type="ECO:0000256" key="4">
    <source>
        <dbReference type="ARBA" id="ARBA00022833"/>
    </source>
</evidence>
<keyword evidence="1" id="KW-0479">Metal-binding</keyword>
<accession>T1K641</accession>
<dbReference type="Pfam" id="PF13913">
    <property type="entry name" value="zf-C2HC_2"/>
    <property type="match status" value="2"/>
</dbReference>
<feature type="compositionally biased region" description="Basic and acidic residues" evidence="6">
    <location>
        <begin position="87"/>
        <end position="126"/>
    </location>
</feature>
<feature type="compositionally biased region" description="Basic and acidic residues" evidence="6">
    <location>
        <begin position="197"/>
        <end position="208"/>
    </location>
</feature>
<feature type="compositionally biased region" description="Polar residues" evidence="6">
    <location>
        <begin position="186"/>
        <end position="196"/>
    </location>
</feature>
<dbReference type="AlphaFoldDB" id="T1K641"/>
<feature type="compositionally biased region" description="Low complexity" evidence="6">
    <location>
        <begin position="405"/>
        <end position="418"/>
    </location>
</feature>
<feature type="compositionally biased region" description="Low complexity" evidence="6">
    <location>
        <begin position="222"/>
        <end position="237"/>
    </location>
</feature>
<reference evidence="8" key="2">
    <citation type="submission" date="2015-06" db="UniProtKB">
        <authorList>
            <consortium name="EnsemblMetazoa"/>
        </authorList>
    </citation>
    <scope>IDENTIFICATION</scope>
</reference>
<proteinExistence type="predicted"/>
<dbReference type="Proteomes" id="UP000015104">
    <property type="component" value="Unassembled WGS sequence"/>
</dbReference>
<evidence type="ECO:0000256" key="6">
    <source>
        <dbReference type="SAM" id="MobiDB-lite"/>
    </source>
</evidence>
<dbReference type="GO" id="GO:0008270">
    <property type="term" value="F:zinc ion binding"/>
    <property type="evidence" value="ECO:0007669"/>
    <property type="project" value="UniProtKB-KW"/>
</dbReference>
<dbReference type="EnsemblMetazoa" id="tetur05g08530.1">
    <property type="protein sequence ID" value="tetur05g08530.1"/>
    <property type="gene ID" value="tetur05g08530"/>
</dbReference>
<dbReference type="InterPro" id="IPR026319">
    <property type="entry name" value="ZC2HC1A/B-like"/>
</dbReference>
<protein>
    <recommendedName>
        <fullName evidence="7">C2HC/C3H-type domain-containing protein</fullName>
    </recommendedName>
</protein>
<dbReference type="PROSITE" id="PS52027">
    <property type="entry name" value="ZF_C2HC_C3H"/>
    <property type="match status" value="2"/>
</dbReference>
<keyword evidence="3 5" id="KW-0863">Zinc-finger</keyword>
<evidence type="ECO:0000256" key="3">
    <source>
        <dbReference type="ARBA" id="ARBA00022771"/>
    </source>
</evidence>
<feature type="region of interest" description="Disordered" evidence="6">
    <location>
        <begin position="47"/>
        <end position="129"/>
    </location>
</feature>
<organism evidence="8 9">
    <name type="scientific">Tetranychus urticae</name>
    <name type="common">Two-spotted spider mite</name>
    <dbReference type="NCBI Taxonomy" id="32264"/>
    <lineage>
        <taxon>Eukaryota</taxon>
        <taxon>Metazoa</taxon>
        <taxon>Ecdysozoa</taxon>
        <taxon>Arthropoda</taxon>
        <taxon>Chelicerata</taxon>
        <taxon>Arachnida</taxon>
        <taxon>Acari</taxon>
        <taxon>Acariformes</taxon>
        <taxon>Trombidiformes</taxon>
        <taxon>Prostigmata</taxon>
        <taxon>Eleutherengona</taxon>
        <taxon>Raphignathae</taxon>
        <taxon>Tetranychoidea</taxon>
        <taxon>Tetranychidae</taxon>
        <taxon>Tetranychus</taxon>
    </lineage>
</organism>
<dbReference type="InterPro" id="IPR049899">
    <property type="entry name" value="Znf_C2HC_C3H"/>
</dbReference>
<evidence type="ECO:0000256" key="1">
    <source>
        <dbReference type="ARBA" id="ARBA00022723"/>
    </source>
</evidence>
<feature type="compositionally biased region" description="Low complexity" evidence="6">
    <location>
        <begin position="260"/>
        <end position="276"/>
    </location>
</feature>
<feature type="region of interest" description="Disordered" evidence="6">
    <location>
        <begin position="400"/>
        <end position="423"/>
    </location>
</feature>
<dbReference type="PANTHER" id="PTHR13555:SF36">
    <property type="entry name" value="ZINC FINGER C2HC DOMAIN-CONTAINING PROTEIN 1B"/>
    <property type="match status" value="1"/>
</dbReference>
<dbReference type="EMBL" id="CAEY01001592">
    <property type="status" value="NOT_ANNOTATED_CDS"/>
    <property type="molecule type" value="Genomic_DNA"/>
</dbReference>
<evidence type="ECO:0000256" key="5">
    <source>
        <dbReference type="PROSITE-ProRule" id="PRU01371"/>
    </source>
</evidence>
<evidence type="ECO:0000256" key="2">
    <source>
        <dbReference type="ARBA" id="ARBA00022737"/>
    </source>
</evidence>
<feature type="compositionally biased region" description="Basic and acidic residues" evidence="6">
    <location>
        <begin position="51"/>
        <end position="66"/>
    </location>
</feature>
<keyword evidence="9" id="KW-1185">Reference proteome</keyword>
<dbReference type="PANTHER" id="PTHR13555">
    <property type="entry name" value="C2H2 ZINC FINGER CGI-62-RELATED"/>
    <property type="match status" value="1"/>
</dbReference>
<evidence type="ECO:0000313" key="9">
    <source>
        <dbReference type="Proteomes" id="UP000015104"/>
    </source>
</evidence>
<name>T1K641_TETUR</name>
<dbReference type="HOGENOM" id="CLU_564222_0_0_1"/>
<sequence length="484" mass="53986">MQLSDTVDNNSGQEDQSERVACPICTRKFLQERLAKHIVICEKQKQKKRKIFDSSKQRAPVDDKGRGNGPTSNSKKMEEINSDVNGESDKNKKSNWREQHEQFIRTIREARGLKVEPEPLEDDGKKRMPPGYVECPCCNRRFSKAAADRHIPWCKEQKARSIRSPKANKETANRVKARSKYRPGLTNINNSNQTKKSQSDGESDKKDDLDGESNLVIQGVGSSPSSSSTADSSKLFSPRVRKKTVGGQRYRSPSRKDAQNGINNGKSNGINNISNNTPSRVKTRWKSEDGLSKQVPKTPVMKFKEKFPNHVRSSLDSITTKFLANTENPAEILRKPENITGPMVPKTVPGVRTRGLSPMRDGQLSLESQDLIKIKGGNGVAPFSDNDRLKIFDRLVLSNGEDNRNSTSGSSESGSSRPSNHESIESNELILPRFCHQCGTKYSTQLAKYCHECGSRRLGSGGPFLDQFTVWLDRQPKDGLPNTG</sequence>
<reference evidence="9" key="1">
    <citation type="submission" date="2011-08" db="EMBL/GenBank/DDBJ databases">
        <authorList>
            <person name="Rombauts S."/>
        </authorList>
    </citation>
    <scope>NUCLEOTIDE SEQUENCE</scope>
    <source>
        <strain evidence="9">London</strain>
    </source>
</reference>
<keyword evidence="4" id="KW-0862">Zinc</keyword>
<dbReference type="Gene3D" id="3.30.160.60">
    <property type="entry name" value="Classic Zinc Finger"/>
    <property type="match status" value="1"/>
</dbReference>
<evidence type="ECO:0000313" key="8">
    <source>
        <dbReference type="EnsemblMetazoa" id="tetur05g08530.1"/>
    </source>
</evidence>
<evidence type="ECO:0000259" key="7">
    <source>
        <dbReference type="PROSITE" id="PS52027"/>
    </source>
</evidence>
<keyword evidence="2" id="KW-0677">Repeat</keyword>
<feature type="domain" description="C2HC/C3H-type" evidence="7">
    <location>
        <begin position="131"/>
        <end position="160"/>
    </location>
</feature>
<feature type="domain" description="C2HC/C3H-type" evidence="7">
    <location>
        <begin position="18"/>
        <end position="47"/>
    </location>
</feature>